<dbReference type="PANTHER" id="PTHR11586">
    <property type="entry name" value="TRNA-AMINOACYLATION COFACTOR ARC1 FAMILY MEMBER"/>
    <property type="match status" value="1"/>
</dbReference>
<dbReference type="RefSeq" id="XP_002294259.1">
    <property type="nucleotide sequence ID" value="XM_002294223.1"/>
</dbReference>
<dbReference type="OMA" id="KVWKHEE"/>
<evidence type="ECO:0000313" key="7">
    <source>
        <dbReference type="Proteomes" id="UP000001449"/>
    </source>
</evidence>
<evidence type="ECO:0000259" key="5">
    <source>
        <dbReference type="PROSITE" id="PS50886"/>
    </source>
</evidence>
<dbReference type="Gene3D" id="2.40.50.140">
    <property type="entry name" value="Nucleic acid-binding proteins"/>
    <property type="match status" value="1"/>
</dbReference>
<evidence type="ECO:0000256" key="4">
    <source>
        <dbReference type="SAM" id="MobiDB-lite"/>
    </source>
</evidence>
<dbReference type="STRING" id="35128.B8CDK0"/>
<dbReference type="FunFam" id="2.40.50.140:FF:000225">
    <property type="entry name" value="tyrosine--tRNA ligase, cytoplasmic"/>
    <property type="match status" value="1"/>
</dbReference>
<keyword evidence="1 3" id="KW-0820">tRNA-binding</keyword>
<sequence>MSAIELLEDLIADLEAKLNLAPGADPVVTKAAIGNNSNDKKNQKTTFTKSKPSKTAPASDIPEICKLEFKVGRITKVWVHPDADKLYCEEIDCGEADGPRQIASGLRMHYEEEEMLGKRVLVVANLKPKNLVGFKSNGMVLCAAETKEDGSEKVEFVEPPEGAPLGEIVTFEGLPPPAPFSASQVEKKKVFAACMDGMKTNDDCVGTWNGHVFMTSAGPCKGRTVKGGAMR</sequence>
<dbReference type="InterPro" id="IPR051270">
    <property type="entry name" value="Tyrosine-tRNA_ligase_regulator"/>
</dbReference>
<dbReference type="PaxDb" id="35128-Thaps25033"/>
<dbReference type="CDD" id="cd02799">
    <property type="entry name" value="tRNA_bind_EMAP-II_like"/>
    <property type="match status" value="1"/>
</dbReference>
<feature type="region of interest" description="Disordered" evidence="4">
    <location>
        <begin position="31"/>
        <end position="58"/>
    </location>
</feature>
<gene>
    <name evidence="6" type="ORF">THAPSDRAFT_25033</name>
</gene>
<dbReference type="InParanoid" id="B8CDK0"/>
<dbReference type="AlphaFoldDB" id="B8CDK0"/>
<dbReference type="SUPFAM" id="SSF50249">
    <property type="entry name" value="Nucleic acid-binding proteins"/>
    <property type="match status" value="1"/>
</dbReference>
<name>B8CDK0_THAPS</name>
<evidence type="ECO:0000313" key="6">
    <source>
        <dbReference type="EMBL" id="EED88614.1"/>
    </source>
</evidence>
<feature type="compositionally biased region" description="Low complexity" evidence="4">
    <location>
        <begin position="44"/>
        <end position="55"/>
    </location>
</feature>
<dbReference type="Pfam" id="PF01588">
    <property type="entry name" value="tRNA_bind"/>
    <property type="match status" value="1"/>
</dbReference>
<dbReference type="KEGG" id="tps:THAPSDRAFT_25033"/>
<dbReference type="eggNOG" id="KOG2241">
    <property type="taxonomic scope" value="Eukaryota"/>
</dbReference>
<reference evidence="6 7" key="1">
    <citation type="journal article" date="2004" name="Science">
        <title>The genome of the diatom Thalassiosira pseudonana: ecology, evolution, and metabolism.</title>
        <authorList>
            <person name="Armbrust E.V."/>
            <person name="Berges J.A."/>
            <person name="Bowler C."/>
            <person name="Green B.R."/>
            <person name="Martinez D."/>
            <person name="Putnam N.H."/>
            <person name="Zhou S."/>
            <person name="Allen A.E."/>
            <person name="Apt K.E."/>
            <person name="Bechner M."/>
            <person name="Brzezinski M.A."/>
            <person name="Chaal B.K."/>
            <person name="Chiovitti A."/>
            <person name="Davis A.K."/>
            <person name="Demarest M.S."/>
            <person name="Detter J.C."/>
            <person name="Glavina T."/>
            <person name="Goodstein D."/>
            <person name="Hadi M.Z."/>
            <person name="Hellsten U."/>
            <person name="Hildebrand M."/>
            <person name="Jenkins B.D."/>
            <person name="Jurka J."/>
            <person name="Kapitonov V.V."/>
            <person name="Kroger N."/>
            <person name="Lau W.W."/>
            <person name="Lane T.W."/>
            <person name="Larimer F.W."/>
            <person name="Lippmeier J.C."/>
            <person name="Lucas S."/>
            <person name="Medina M."/>
            <person name="Montsant A."/>
            <person name="Obornik M."/>
            <person name="Parker M.S."/>
            <person name="Palenik B."/>
            <person name="Pazour G.J."/>
            <person name="Richardson P.M."/>
            <person name="Rynearson T.A."/>
            <person name="Saito M.A."/>
            <person name="Schwartz D.C."/>
            <person name="Thamatrakoln K."/>
            <person name="Valentin K."/>
            <person name="Vardi A."/>
            <person name="Wilkerson F.P."/>
            <person name="Rokhsar D.S."/>
        </authorList>
    </citation>
    <scope>NUCLEOTIDE SEQUENCE [LARGE SCALE GENOMIC DNA]</scope>
    <source>
        <strain evidence="6 7">CCMP1335</strain>
    </source>
</reference>
<dbReference type="GeneID" id="7443946"/>
<keyword evidence="7" id="KW-1185">Reference proteome</keyword>
<evidence type="ECO:0000256" key="3">
    <source>
        <dbReference type="PROSITE-ProRule" id="PRU00209"/>
    </source>
</evidence>
<dbReference type="InterPro" id="IPR002547">
    <property type="entry name" value="tRNA-bd_dom"/>
</dbReference>
<evidence type="ECO:0000256" key="1">
    <source>
        <dbReference type="ARBA" id="ARBA00022555"/>
    </source>
</evidence>
<dbReference type="EMBL" id="CM000650">
    <property type="protein sequence ID" value="EED88614.1"/>
    <property type="molecule type" value="Genomic_DNA"/>
</dbReference>
<accession>B8CDK0</accession>
<dbReference type="PANTHER" id="PTHR11586:SF33">
    <property type="entry name" value="AMINOACYL TRNA SYNTHASE COMPLEX-INTERACTING MULTIFUNCTIONAL PROTEIN 1"/>
    <property type="match status" value="1"/>
</dbReference>
<dbReference type="GO" id="GO:0000049">
    <property type="term" value="F:tRNA binding"/>
    <property type="evidence" value="ECO:0007669"/>
    <property type="project" value="UniProtKB-UniRule"/>
</dbReference>
<keyword evidence="2 3" id="KW-0694">RNA-binding</keyword>
<proteinExistence type="predicted"/>
<evidence type="ECO:0000256" key="2">
    <source>
        <dbReference type="ARBA" id="ARBA00022884"/>
    </source>
</evidence>
<dbReference type="InterPro" id="IPR012340">
    <property type="entry name" value="NA-bd_OB-fold"/>
</dbReference>
<dbReference type="Proteomes" id="UP000001449">
    <property type="component" value="Chromosome 15"/>
</dbReference>
<organism evidence="6 7">
    <name type="scientific">Thalassiosira pseudonana</name>
    <name type="common">Marine diatom</name>
    <name type="synonym">Cyclotella nana</name>
    <dbReference type="NCBI Taxonomy" id="35128"/>
    <lineage>
        <taxon>Eukaryota</taxon>
        <taxon>Sar</taxon>
        <taxon>Stramenopiles</taxon>
        <taxon>Ochrophyta</taxon>
        <taxon>Bacillariophyta</taxon>
        <taxon>Coscinodiscophyceae</taxon>
        <taxon>Thalassiosirophycidae</taxon>
        <taxon>Thalassiosirales</taxon>
        <taxon>Thalassiosiraceae</taxon>
        <taxon>Thalassiosira</taxon>
    </lineage>
</organism>
<dbReference type="HOGENOM" id="CLU_009710_6_5_1"/>
<reference evidence="6 7" key="2">
    <citation type="journal article" date="2008" name="Nature">
        <title>The Phaeodactylum genome reveals the evolutionary history of diatom genomes.</title>
        <authorList>
            <person name="Bowler C."/>
            <person name="Allen A.E."/>
            <person name="Badger J.H."/>
            <person name="Grimwood J."/>
            <person name="Jabbari K."/>
            <person name="Kuo A."/>
            <person name="Maheswari U."/>
            <person name="Martens C."/>
            <person name="Maumus F."/>
            <person name="Otillar R.P."/>
            <person name="Rayko E."/>
            <person name="Salamov A."/>
            <person name="Vandepoele K."/>
            <person name="Beszteri B."/>
            <person name="Gruber A."/>
            <person name="Heijde M."/>
            <person name="Katinka M."/>
            <person name="Mock T."/>
            <person name="Valentin K."/>
            <person name="Verret F."/>
            <person name="Berges J.A."/>
            <person name="Brownlee C."/>
            <person name="Cadoret J.P."/>
            <person name="Chiovitti A."/>
            <person name="Choi C.J."/>
            <person name="Coesel S."/>
            <person name="De Martino A."/>
            <person name="Detter J.C."/>
            <person name="Durkin C."/>
            <person name="Falciatore A."/>
            <person name="Fournet J."/>
            <person name="Haruta M."/>
            <person name="Huysman M.J."/>
            <person name="Jenkins B.D."/>
            <person name="Jiroutova K."/>
            <person name="Jorgensen R.E."/>
            <person name="Joubert Y."/>
            <person name="Kaplan A."/>
            <person name="Kroger N."/>
            <person name="Kroth P.G."/>
            <person name="La Roche J."/>
            <person name="Lindquist E."/>
            <person name="Lommer M."/>
            <person name="Martin-Jezequel V."/>
            <person name="Lopez P.J."/>
            <person name="Lucas S."/>
            <person name="Mangogna M."/>
            <person name="McGinnis K."/>
            <person name="Medlin L.K."/>
            <person name="Montsant A."/>
            <person name="Oudot-Le Secq M.P."/>
            <person name="Napoli C."/>
            <person name="Obornik M."/>
            <person name="Parker M.S."/>
            <person name="Petit J.L."/>
            <person name="Porcel B.M."/>
            <person name="Poulsen N."/>
            <person name="Robison M."/>
            <person name="Rychlewski L."/>
            <person name="Rynearson T.A."/>
            <person name="Schmutz J."/>
            <person name="Shapiro H."/>
            <person name="Siaut M."/>
            <person name="Stanley M."/>
            <person name="Sussman M.R."/>
            <person name="Taylor A.R."/>
            <person name="Vardi A."/>
            <person name="von Dassow P."/>
            <person name="Vyverman W."/>
            <person name="Willis A."/>
            <person name="Wyrwicz L.S."/>
            <person name="Rokhsar D.S."/>
            <person name="Weissenbach J."/>
            <person name="Armbrust E.V."/>
            <person name="Green B.R."/>
            <person name="Van de Peer Y."/>
            <person name="Grigoriev I.V."/>
        </authorList>
    </citation>
    <scope>NUCLEOTIDE SEQUENCE [LARGE SCALE GENOMIC DNA]</scope>
    <source>
        <strain evidence="6 7">CCMP1335</strain>
    </source>
</reference>
<feature type="domain" description="TRNA-binding" evidence="5">
    <location>
        <begin position="63"/>
        <end position="170"/>
    </location>
</feature>
<dbReference type="PROSITE" id="PS50886">
    <property type="entry name" value="TRBD"/>
    <property type="match status" value="1"/>
</dbReference>
<protein>
    <submittedName>
        <fullName evidence="6">Methionyl-trn synthetase</fullName>
    </submittedName>
</protein>